<feature type="transmembrane region" description="Helical" evidence="1">
    <location>
        <begin position="45"/>
        <end position="69"/>
    </location>
</feature>
<gene>
    <name evidence="2" type="ORF">EDD71_1094</name>
</gene>
<organism evidence="2 3">
    <name type="scientific">Fonticella tunisiensis</name>
    <dbReference type="NCBI Taxonomy" id="1096341"/>
    <lineage>
        <taxon>Bacteria</taxon>
        <taxon>Bacillati</taxon>
        <taxon>Bacillota</taxon>
        <taxon>Clostridia</taxon>
        <taxon>Eubacteriales</taxon>
        <taxon>Clostridiaceae</taxon>
        <taxon>Fonticella</taxon>
    </lineage>
</organism>
<keyword evidence="1" id="KW-0472">Membrane</keyword>
<evidence type="ECO:0000313" key="2">
    <source>
        <dbReference type="EMBL" id="TDT61002.1"/>
    </source>
</evidence>
<keyword evidence="1" id="KW-0812">Transmembrane</keyword>
<keyword evidence="1" id="KW-1133">Transmembrane helix</keyword>
<accession>A0A4R7KSD2</accession>
<dbReference type="RefSeq" id="WP_133627971.1">
    <property type="nucleotide sequence ID" value="NZ_SOAZ01000009.1"/>
</dbReference>
<comment type="caution">
    <text evidence="2">The sequence shown here is derived from an EMBL/GenBank/DDBJ whole genome shotgun (WGS) entry which is preliminary data.</text>
</comment>
<protein>
    <submittedName>
        <fullName evidence="2">Uncharacterized protein</fullName>
    </submittedName>
</protein>
<proteinExistence type="predicted"/>
<keyword evidence="3" id="KW-1185">Reference proteome</keyword>
<dbReference type="AlphaFoldDB" id="A0A4R7KSD2"/>
<evidence type="ECO:0000256" key="1">
    <source>
        <dbReference type="SAM" id="Phobius"/>
    </source>
</evidence>
<reference evidence="2 3" key="1">
    <citation type="submission" date="2019-03" db="EMBL/GenBank/DDBJ databases">
        <title>Genomic Encyclopedia of Type Strains, Phase IV (KMG-IV): sequencing the most valuable type-strain genomes for metagenomic binning, comparative biology and taxonomic classification.</title>
        <authorList>
            <person name="Goeker M."/>
        </authorList>
    </citation>
    <scope>NUCLEOTIDE SEQUENCE [LARGE SCALE GENOMIC DNA]</scope>
    <source>
        <strain evidence="2 3">DSM 24455</strain>
    </source>
</reference>
<dbReference type="Proteomes" id="UP000295325">
    <property type="component" value="Unassembled WGS sequence"/>
</dbReference>
<dbReference type="EMBL" id="SOAZ01000009">
    <property type="protein sequence ID" value="TDT61002.1"/>
    <property type="molecule type" value="Genomic_DNA"/>
</dbReference>
<feature type="transmembrane region" description="Helical" evidence="1">
    <location>
        <begin position="75"/>
        <end position="93"/>
    </location>
</feature>
<feature type="transmembrane region" description="Helical" evidence="1">
    <location>
        <begin position="6"/>
        <end position="24"/>
    </location>
</feature>
<name>A0A4R7KSD2_9CLOT</name>
<evidence type="ECO:0000313" key="3">
    <source>
        <dbReference type="Proteomes" id="UP000295325"/>
    </source>
</evidence>
<sequence>MIILSWFCIVTGVLFCITGFLTAFNRRIAVYSDRERNRILTPEGAEAVGTNLIIAGIISISVGAVKLLVPEIGNGIFLFLVVVIFHLALLTWFESTKDDEG</sequence>